<name>K2FXL6_9BACT</name>
<evidence type="ECO:0000313" key="1">
    <source>
        <dbReference type="EMBL" id="EKE26612.1"/>
    </source>
</evidence>
<comment type="caution">
    <text evidence="1">The sequence shown here is derived from an EMBL/GenBank/DDBJ whole genome shotgun (WGS) entry which is preliminary data.</text>
</comment>
<dbReference type="AlphaFoldDB" id="K2FXL6"/>
<sequence length="230" mass="27930">MINKVDSGWKGNISTEGSLNHVSWQLTQILDDSSEWHYQRMLNHYTWEKDVEKLRYINVTSEYIEVAWTKWQRQNCSSSENEKYWLINDKDPVNILDKYSLLTQVKVSKDDLKYYFTQELVEKFIKQNWDKFRIPNRSDWQNLIDAMPWTSEKHANLIKLFDFTPCSPNLISKIFIKDYWRSAVYFRTLSESMQDDNRKYFILVSFPWIIIINDDDNLDNYWMMLRCILK</sequence>
<reference evidence="1" key="1">
    <citation type="journal article" date="2012" name="Science">
        <title>Fermentation, hydrogen, and sulfur metabolism in multiple uncultivated bacterial phyla.</title>
        <authorList>
            <person name="Wrighton K.C."/>
            <person name="Thomas B.C."/>
            <person name="Sharon I."/>
            <person name="Miller C.S."/>
            <person name="Castelle C.J."/>
            <person name="VerBerkmoes N.C."/>
            <person name="Wilkins M.J."/>
            <person name="Hettich R.L."/>
            <person name="Lipton M.S."/>
            <person name="Williams K.H."/>
            <person name="Long P.E."/>
            <person name="Banfield J.F."/>
        </authorList>
    </citation>
    <scope>NUCLEOTIDE SEQUENCE [LARGE SCALE GENOMIC DNA]</scope>
</reference>
<protein>
    <submittedName>
        <fullName evidence="1">Uncharacterized protein</fullName>
    </submittedName>
</protein>
<dbReference type="EMBL" id="AMFJ01000746">
    <property type="protein sequence ID" value="EKE26612.1"/>
    <property type="molecule type" value="Genomic_DNA"/>
</dbReference>
<proteinExistence type="predicted"/>
<accession>K2FXL6</accession>
<organism evidence="1">
    <name type="scientific">uncultured bacterium</name>
    <name type="common">gcode 4</name>
    <dbReference type="NCBI Taxonomy" id="1234023"/>
    <lineage>
        <taxon>Bacteria</taxon>
        <taxon>environmental samples</taxon>
    </lineage>
</organism>
<gene>
    <name evidence="1" type="ORF">ACD_4C00230G0002</name>
</gene>